<protein>
    <submittedName>
        <fullName evidence="2">Uncharacterized protein</fullName>
    </submittedName>
</protein>
<gene>
    <name evidence="2" type="ORF">HID58_049316</name>
</gene>
<accession>A0ABQ8B4S9</accession>
<evidence type="ECO:0000313" key="3">
    <source>
        <dbReference type="Proteomes" id="UP000824890"/>
    </source>
</evidence>
<organism evidence="2 3">
    <name type="scientific">Brassica napus</name>
    <name type="common">Rape</name>
    <dbReference type="NCBI Taxonomy" id="3708"/>
    <lineage>
        <taxon>Eukaryota</taxon>
        <taxon>Viridiplantae</taxon>
        <taxon>Streptophyta</taxon>
        <taxon>Embryophyta</taxon>
        <taxon>Tracheophyta</taxon>
        <taxon>Spermatophyta</taxon>
        <taxon>Magnoliopsida</taxon>
        <taxon>eudicotyledons</taxon>
        <taxon>Gunneridae</taxon>
        <taxon>Pentapetalae</taxon>
        <taxon>rosids</taxon>
        <taxon>malvids</taxon>
        <taxon>Brassicales</taxon>
        <taxon>Brassicaceae</taxon>
        <taxon>Brassiceae</taxon>
        <taxon>Brassica</taxon>
    </lineage>
</organism>
<evidence type="ECO:0000256" key="1">
    <source>
        <dbReference type="SAM" id="Phobius"/>
    </source>
</evidence>
<reference evidence="2 3" key="1">
    <citation type="submission" date="2021-05" db="EMBL/GenBank/DDBJ databases">
        <title>Genome Assembly of Synthetic Allotetraploid Brassica napus Reveals Homoeologous Exchanges between Subgenomes.</title>
        <authorList>
            <person name="Davis J.T."/>
        </authorList>
    </citation>
    <scope>NUCLEOTIDE SEQUENCE [LARGE SCALE GENOMIC DNA]</scope>
    <source>
        <strain evidence="3">cv. Da-Ae</strain>
        <tissue evidence="2">Seedling</tissue>
    </source>
</reference>
<name>A0ABQ8B4S9_BRANA</name>
<dbReference type="EMBL" id="JAGKQM010000012">
    <property type="protein sequence ID" value="KAH0899748.1"/>
    <property type="molecule type" value="Genomic_DNA"/>
</dbReference>
<keyword evidence="1" id="KW-0472">Membrane</keyword>
<evidence type="ECO:0000313" key="2">
    <source>
        <dbReference type="EMBL" id="KAH0899748.1"/>
    </source>
</evidence>
<keyword evidence="3" id="KW-1185">Reference proteome</keyword>
<sequence length="91" mass="10166">EKEYHKTLRPSELPGNVPQHCADGLVLSNNSGQHPVRSIVVHGGGDDTRTTTKAMNTTSVVLFMSCDFLSTSDATLFICFLLYRKEYTLRF</sequence>
<comment type="caution">
    <text evidence="2">The sequence shown here is derived from an EMBL/GenBank/DDBJ whole genome shotgun (WGS) entry which is preliminary data.</text>
</comment>
<proteinExistence type="predicted"/>
<feature type="transmembrane region" description="Helical" evidence="1">
    <location>
        <begin position="60"/>
        <end position="83"/>
    </location>
</feature>
<keyword evidence="1" id="KW-0812">Transmembrane</keyword>
<feature type="non-terminal residue" evidence="2">
    <location>
        <position position="1"/>
    </location>
</feature>
<keyword evidence="1" id="KW-1133">Transmembrane helix</keyword>
<dbReference type="Proteomes" id="UP000824890">
    <property type="component" value="Unassembled WGS sequence"/>
</dbReference>